<organism evidence="1 2">
    <name type="scientific">Rummeliibacillus stabekisii</name>
    <dbReference type="NCBI Taxonomy" id="241244"/>
    <lineage>
        <taxon>Bacteria</taxon>
        <taxon>Bacillati</taxon>
        <taxon>Bacillota</taxon>
        <taxon>Bacilli</taxon>
        <taxon>Bacillales</taxon>
        <taxon>Caryophanaceae</taxon>
        <taxon>Rummeliibacillus</taxon>
    </lineage>
</organism>
<name>A0A143HE79_9BACL</name>
<accession>A0A143HE79</accession>
<protein>
    <submittedName>
        <fullName evidence="1">Uncharacterized protein</fullName>
    </submittedName>
</protein>
<proteinExistence type="predicted"/>
<dbReference type="AlphaFoldDB" id="A0A143HE79"/>
<sequence>MGFYALKDNFDEGFTTAYWNNKNITNYTCEVCEGINSENNGPLVISFDGKGDMADYYRIVKWHTVSPKLMQVLVDNKITGIRFKDILIDDEKGNLLTTDLKQLDVYGRSGLLTDLNGDEIPNCPVCHRVTPENLEGQKGLSINLDKWDKWDGSDMFYYDNWEGNIIVTEKVKEIIERNNITNIYFVNIHSYDL</sequence>
<dbReference type="Proteomes" id="UP000076021">
    <property type="component" value="Chromosome"/>
</dbReference>
<dbReference type="EMBL" id="CP014806">
    <property type="protein sequence ID" value="AMX00049.1"/>
    <property type="molecule type" value="Genomic_DNA"/>
</dbReference>
<gene>
    <name evidence="1" type="ORF">ATY39_11820</name>
</gene>
<evidence type="ECO:0000313" key="1">
    <source>
        <dbReference type="EMBL" id="AMX00049.1"/>
    </source>
</evidence>
<dbReference type="KEGG" id="rst:ATY39_11820"/>
<evidence type="ECO:0000313" key="2">
    <source>
        <dbReference type="Proteomes" id="UP000076021"/>
    </source>
</evidence>
<dbReference type="RefSeq" id="WP_066790022.1">
    <property type="nucleotide sequence ID" value="NZ_CP014806.1"/>
</dbReference>
<reference evidence="1 2" key="1">
    <citation type="journal article" date="2016" name="Genome Announc.">
        <title>Whole-Genome Sequence of Rummeliibacillus stabekisii Strain PP9 Isolated from Antarctic Soil.</title>
        <authorList>
            <person name="da Mota F.F."/>
            <person name="Vollu R.E."/>
            <person name="Jurelevicius D."/>
            <person name="Seldin L."/>
        </authorList>
    </citation>
    <scope>NUCLEOTIDE SEQUENCE [LARGE SCALE GENOMIC DNA]</scope>
    <source>
        <strain evidence="1 2">PP9</strain>
    </source>
</reference>
<keyword evidence="2" id="KW-1185">Reference proteome</keyword>
<reference evidence="2" key="2">
    <citation type="submission" date="2016-03" db="EMBL/GenBank/DDBJ databases">
        <authorList>
            <person name="Ploux O."/>
        </authorList>
    </citation>
    <scope>NUCLEOTIDE SEQUENCE [LARGE SCALE GENOMIC DNA]</scope>
    <source>
        <strain evidence="2">PP9</strain>
    </source>
</reference>
<dbReference type="OrthoDB" id="3035881at2"/>